<dbReference type="SMART" id="SM00487">
    <property type="entry name" value="DEXDc"/>
    <property type="match status" value="1"/>
</dbReference>
<evidence type="ECO:0000256" key="6">
    <source>
        <dbReference type="ARBA" id="ARBA00023125"/>
    </source>
</evidence>
<dbReference type="SMART" id="SM00490">
    <property type="entry name" value="HELICc"/>
    <property type="match status" value="1"/>
</dbReference>
<dbReference type="GO" id="GO:0005524">
    <property type="term" value="F:ATP binding"/>
    <property type="evidence" value="ECO:0007669"/>
    <property type="project" value="UniProtKB-KW"/>
</dbReference>
<dbReference type="STRING" id="180197.SAMN02982919_02858"/>
<evidence type="ECO:0000259" key="10">
    <source>
        <dbReference type="PROSITE" id="PS51192"/>
    </source>
</evidence>
<dbReference type="GO" id="GO:0006310">
    <property type="term" value="P:DNA recombination"/>
    <property type="evidence" value="ECO:0007669"/>
    <property type="project" value="InterPro"/>
</dbReference>
<feature type="domain" description="Helicase ATP-binding" evidence="10">
    <location>
        <begin position="326"/>
        <end position="502"/>
    </location>
</feature>
<dbReference type="InterPro" id="IPR036397">
    <property type="entry name" value="RNaseH_sf"/>
</dbReference>
<dbReference type="GO" id="GO:0030894">
    <property type="term" value="C:replisome"/>
    <property type="evidence" value="ECO:0007669"/>
    <property type="project" value="TreeGrafter"/>
</dbReference>
<dbReference type="NCBIfam" id="TIGR00614">
    <property type="entry name" value="recQ_fam"/>
    <property type="match status" value="1"/>
</dbReference>
<dbReference type="InterPro" id="IPR014001">
    <property type="entry name" value="Helicase_ATP-bd"/>
</dbReference>
<dbReference type="InterPro" id="IPR011545">
    <property type="entry name" value="DEAD/DEAH_box_helicase_dom"/>
</dbReference>
<keyword evidence="2" id="KW-0547">Nucleotide-binding</keyword>
<dbReference type="GO" id="GO:0043138">
    <property type="term" value="F:3'-5' DNA helicase activity"/>
    <property type="evidence" value="ECO:0007669"/>
    <property type="project" value="UniProtKB-EC"/>
</dbReference>
<sequence>MISTEQVLDPVQLEPDRRQHWLARLSTWRAFSVDVETVPQDDNRIFKLGAVRSLDQRGLTLSASTLTAADLVQKVDELAIDSRLLVGHNLRRHDLVELKKQYPTLQCLHLPMLDTLELSTIAFPNNPYHRLVKGYKLVSDSKNEPERDARITLDLLVDELVALEEMWRSDEDWFALLHFLLRRDGPLCSLLGEIRTSTAPEPQAAQDIALRKFQNKCCQTALRQLTEGFSKFSEEAAEAQTALAYALGWIRVSGGNSVLPLWVSETMPTVFGQVEHLRERDCGDPTCTYCQTQHDPEALLKSYFSKPSFRDKPTTADGASLQRAIVQAGLQRHSLLAVLPTGGGKSICYQLPALAHYWRTGKLTVIVSPLQSLMKDQVDNLVAAGVQCAVTINGLLTPIERRAALDKIRLGDAGIVLVSPEQFRSRTFCDAIRHRQIATWVFDEAHCLSKWGHDFRTDYLYVARYIGENFSAQGAPIACFTATAKLDVVEDLCEHFQDSLGISLEKFLGGHERTNLTFSVVPATKAEKAQRILELIREDLKPDGAAIVFCATRKNAEFFAEILEKHGVVSGCFHGGLASDKKKEVQQDFLSGTLQVIAATNAFGMGVDKPNVRLVIHADITGSLENYLQEAGRAGRDGESAHCVLLFDEEDVETQFKLSAGSQLRYQDFNGLLRAIRKRCERMKSSEVVVSAKELLAESEGTTIEVDSRDAATKVTTAIAWLERSGFLQRKENRTRVFPNSLKVATLDEALDKLEKANLNAKARKTYAAVVEHLFRSDAPDGLSTDEMMLESGVA</sequence>
<dbReference type="GO" id="GO:0003677">
    <property type="term" value="F:DNA binding"/>
    <property type="evidence" value="ECO:0007669"/>
    <property type="project" value="UniProtKB-KW"/>
</dbReference>
<dbReference type="AlphaFoldDB" id="A0A1H9RHU2"/>
<dbReference type="GO" id="GO:0043590">
    <property type="term" value="C:bacterial nucleoid"/>
    <property type="evidence" value="ECO:0007669"/>
    <property type="project" value="TreeGrafter"/>
</dbReference>
<keyword evidence="6" id="KW-0238">DNA-binding</keyword>
<evidence type="ECO:0000259" key="11">
    <source>
        <dbReference type="PROSITE" id="PS51194"/>
    </source>
</evidence>
<evidence type="ECO:0000313" key="13">
    <source>
        <dbReference type="Proteomes" id="UP000199766"/>
    </source>
</evidence>
<evidence type="ECO:0000256" key="7">
    <source>
        <dbReference type="ARBA" id="ARBA00023235"/>
    </source>
</evidence>
<dbReference type="EMBL" id="FOGD01000013">
    <property type="protein sequence ID" value="SER71563.1"/>
    <property type="molecule type" value="Genomic_DNA"/>
</dbReference>
<comment type="catalytic activity">
    <reaction evidence="8">
        <text>Couples ATP hydrolysis with the unwinding of duplex DNA by translocating in the 3'-5' direction.</text>
        <dbReference type="EC" id="5.6.2.4"/>
    </reaction>
</comment>
<dbReference type="InterPro" id="IPR012337">
    <property type="entry name" value="RNaseH-like_sf"/>
</dbReference>
<dbReference type="GO" id="GO:0005737">
    <property type="term" value="C:cytoplasm"/>
    <property type="evidence" value="ECO:0007669"/>
    <property type="project" value="TreeGrafter"/>
</dbReference>
<keyword evidence="7" id="KW-0413">Isomerase</keyword>
<dbReference type="RefSeq" id="WP_245751486.1">
    <property type="nucleotide sequence ID" value="NZ_FOGD01000013.1"/>
</dbReference>
<protein>
    <recommendedName>
        <fullName evidence="9">DNA 3'-5' helicase</fullName>
        <ecNumber evidence="9">5.6.2.4</ecNumber>
    </recommendedName>
</protein>
<dbReference type="InterPro" id="IPR027417">
    <property type="entry name" value="P-loop_NTPase"/>
</dbReference>
<organism evidence="12 13">
    <name type="scientific">Giesbergeria anulus</name>
    <dbReference type="NCBI Taxonomy" id="180197"/>
    <lineage>
        <taxon>Bacteria</taxon>
        <taxon>Pseudomonadati</taxon>
        <taxon>Pseudomonadota</taxon>
        <taxon>Betaproteobacteria</taxon>
        <taxon>Burkholderiales</taxon>
        <taxon>Comamonadaceae</taxon>
        <taxon>Giesbergeria</taxon>
    </lineage>
</organism>
<evidence type="ECO:0000256" key="4">
    <source>
        <dbReference type="ARBA" id="ARBA00022806"/>
    </source>
</evidence>
<dbReference type="Proteomes" id="UP000199766">
    <property type="component" value="Unassembled WGS sequence"/>
</dbReference>
<evidence type="ECO:0000256" key="5">
    <source>
        <dbReference type="ARBA" id="ARBA00022840"/>
    </source>
</evidence>
<keyword evidence="13" id="KW-1185">Reference proteome</keyword>
<evidence type="ECO:0000256" key="8">
    <source>
        <dbReference type="ARBA" id="ARBA00034617"/>
    </source>
</evidence>
<keyword evidence="5" id="KW-0067">ATP-binding</keyword>
<dbReference type="GO" id="GO:0016787">
    <property type="term" value="F:hydrolase activity"/>
    <property type="evidence" value="ECO:0007669"/>
    <property type="project" value="UniProtKB-KW"/>
</dbReference>
<dbReference type="EC" id="5.6.2.4" evidence="9"/>
<feature type="domain" description="Helicase C-terminal" evidence="11">
    <location>
        <begin position="528"/>
        <end position="696"/>
    </location>
</feature>
<dbReference type="InterPro" id="IPR001650">
    <property type="entry name" value="Helicase_C-like"/>
</dbReference>
<reference evidence="12 13" key="1">
    <citation type="submission" date="2016-10" db="EMBL/GenBank/DDBJ databases">
        <authorList>
            <person name="de Groot N.N."/>
        </authorList>
    </citation>
    <scope>NUCLEOTIDE SEQUENCE [LARGE SCALE GENOMIC DNA]</scope>
    <source>
        <strain evidence="12 13">ATCC 35958</strain>
    </source>
</reference>
<proteinExistence type="inferred from homology"/>
<dbReference type="InterPro" id="IPR004589">
    <property type="entry name" value="DNA_helicase_ATP-dep_RecQ"/>
</dbReference>
<dbReference type="Pfam" id="PF00271">
    <property type="entry name" value="Helicase_C"/>
    <property type="match status" value="1"/>
</dbReference>
<name>A0A1H9RHU2_9BURK</name>
<dbReference type="SUPFAM" id="SSF53098">
    <property type="entry name" value="Ribonuclease H-like"/>
    <property type="match status" value="1"/>
</dbReference>
<dbReference type="PANTHER" id="PTHR13710:SF105">
    <property type="entry name" value="ATP-DEPENDENT DNA HELICASE Q1"/>
    <property type="match status" value="1"/>
</dbReference>
<comment type="similarity">
    <text evidence="1">Belongs to the helicase family. RecQ subfamily.</text>
</comment>
<dbReference type="Pfam" id="PF00270">
    <property type="entry name" value="DEAD"/>
    <property type="match status" value="1"/>
</dbReference>
<evidence type="ECO:0000256" key="3">
    <source>
        <dbReference type="ARBA" id="ARBA00022801"/>
    </source>
</evidence>
<dbReference type="PROSITE" id="PS51192">
    <property type="entry name" value="HELICASE_ATP_BIND_1"/>
    <property type="match status" value="1"/>
</dbReference>
<evidence type="ECO:0000256" key="1">
    <source>
        <dbReference type="ARBA" id="ARBA00005446"/>
    </source>
</evidence>
<dbReference type="PROSITE" id="PS51194">
    <property type="entry name" value="HELICASE_CTER"/>
    <property type="match status" value="1"/>
</dbReference>
<dbReference type="Gene3D" id="3.40.50.300">
    <property type="entry name" value="P-loop containing nucleotide triphosphate hydrolases"/>
    <property type="match status" value="2"/>
</dbReference>
<evidence type="ECO:0000313" key="12">
    <source>
        <dbReference type="EMBL" id="SER71563.1"/>
    </source>
</evidence>
<dbReference type="GO" id="GO:0009378">
    <property type="term" value="F:four-way junction helicase activity"/>
    <property type="evidence" value="ECO:0007669"/>
    <property type="project" value="TreeGrafter"/>
</dbReference>
<dbReference type="GO" id="GO:0006281">
    <property type="term" value="P:DNA repair"/>
    <property type="evidence" value="ECO:0007669"/>
    <property type="project" value="TreeGrafter"/>
</dbReference>
<evidence type="ECO:0000256" key="9">
    <source>
        <dbReference type="ARBA" id="ARBA00034808"/>
    </source>
</evidence>
<dbReference type="PANTHER" id="PTHR13710">
    <property type="entry name" value="DNA HELICASE RECQ FAMILY MEMBER"/>
    <property type="match status" value="1"/>
</dbReference>
<gene>
    <name evidence="12" type="ORF">SAMN02982919_02858</name>
</gene>
<accession>A0A1H9RHU2</accession>
<evidence type="ECO:0000256" key="2">
    <source>
        <dbReference type="ARBA" id="ARBA00022741"/>
    </source>
</evidence>
<keyword evidence="4 12" id="KW-0347">Helicase</keyword>
<keyword evidence="3" id="KW-0378">Hydrolase</keyword>
<dbReference type="SUPFAM" id="SSF52540">
    <property type="entry name" value="P-loop containing nucleoside triphosphate hydrolases"/>
    <property type="match status" value="1"/>
</dbReference>
<dbReference type="Gene3D" id="3.30.420.10">
    <property type="entry name" value="Ribonuclease H-like superfamily/Ribonuclease H"/>
    <property type="match status" value="1"/>
</dbReference>